<evidence type="ECO:0000313" key="2">
    <source>
        <dbReference type="Proteomes" id="UP001183615"/>
    </source>
</evidence>
<proteinExistence type="predicted"/>
<gene>
    <name evidence="1" type="ORF">RM779_32590</name>
</gene>
<dbReference type="EMBL" id="JAVREV010000030">
    <property type="protein sequence ID" value="MDT0447299.1"/>
    <property type="molecule type" value="Genomic_DNA"/>
</dbReference>
<keyword evidence="2" id="KW-1185">Reference proteome</keyword>
<reference evidence="2" key="1">
    <citation type="submission" date="2023-07" db="EMBL/GenBank/DDBJ databases">
        <title>30 novel species of actinomycetes from the DSMZ collection.</title>
        <authorList>
            <person name="Nouioui I."/>
        </authorList>
    </citation>
    <scope>NUCLEOTIDE SEQUENCE [LARGE SCALE GENOMIC DNA]</scope>
    <source>
        <strain evidence="2">DSM 41886</strain>
    </source>
</reference>
<dbReference type="Proteomes" id="UP001183615">
    <property type="component" value="Unassembled WGS sequence"/>
</dbReference>
<dbReference type="RefSeq" id="WP_311621412.1">
    <property type="nucleotide sequence ID" value="NZ_JAVREV010000030.1"/>
</dbReference>
<evidence type="ECO:0008006" key="3">
    <source>
        <dbReference type="Google" id="ProtNLM"/>
    </source>
</evidence>
<accession>A0ABU2SHF3</accession>
<name>A0ABU2SHF3_9ACTN</name>
<organism evidence="1 2">
    <name type="scientific">Streptomyces johnsoniae</name>
    <dbReference type="NCBI Taxonomy" id="3075532"/>
    <lineage>
        <taxon>Bacteria</taxon>
        <taxon>Bacillati</taxon>
        <taxon>Actinomycetota</taxon>
        <taxon>Actinomycetes</taxon>
        <taxon>Kitasatosporales</taxon>
        <taxon>Streptomycetaceae</taxon>
        <taxon>Streptomyces</taxon>
    </lineage>
</organism>
<evidence type="ECO:0000313" key="1">
    <source>
        <dbReference type="EMBL" id="MDT0447299.1"/>
    </source>
</evidence>
<protein>
    <recommendedName>
        <fullName evidence="3">HNH endonuclease</fullName>
    </recommendedName>
</protein>
<comment type="caution">
    <text evidence="1">The sequence shown here is derived from an EMBL/GenBank/DDBJ whole genome shotgun (WGS) entry which is preliminary data.</text>
</comment>
<sequence length="229" mass="25581">MTLPSWQNEGFGGKIRAALWLETEVGLGNTFTKTQLRAAFPNVAQIDRRLRDLRDYGWQIHTSRDDASLNQDEQRYAHRGAEVWIPGQVKTPQHKNSLTAQQRTKVMQADDFLCRTCGIGAGESYDDSIDQAQLNVTRRPVRLTDGTIGHQLVTECKRCRSGGSGTDVDLGELLAMVEALGPLECKVLAGWIKADRRSRSALEKLWGNYRGLPEESRRAVEQALTSGQQ</sequence>